<feature type="region of interest" description="Disordered" evidence="1">
    <location>
        <begin position="91"/>
        <end position="133"/>
    </location>
</feature>
<sequence>MLVDTERIVYQRYGLPRSVAKSWSPGTLWWYVRRFFDGSYRLGSRLEEDPNQLGGDFVIGPDYKIMLAHPSRTPIDRVSVSELLSVVTDSLQESDFEQRSASQRNPSQENVDCTSCQIRPTADPSGVNADCNS</sequence>
<protein>
    <recommendedName>
        <fullName evidence="3">Alkyl hydroperoxide reductase subunit C/ Thiol specific antioxidant domain-containing protein</fullName>
    </recommendedName>
</protein>
<gene>
    <name evidence="2" type="ORF">TOLI1172_LOCUS42</name>
</gene>
<dbReference type="EMBL" id="HBFP01000048">
    <property type="protein sequence ID" value="CAD8815654.1"/>
    <property type="molecule type" value="Transcribed_RNA"/>
</dbReference>
<name>A0A7S0ZAE7_9RHOD</name>
<evidence type="ECO:0000256" key="1">
    <source>
        <dbReference type="SAM" id="MobiDB-lite"/>
    </source>
</evidence>
<reference evidence="2" key="1">
    <citation type="submission" date="2021-01" db="EMBL/GenBank/DDBJ databases">
        <authorList>
            <person name="Corre E."/>
            <person name="Pelletier E."/>
            <person name="Niang G."/>
            <person name="Scheremetjew M."/>
            <person name="Finn R."/>
            <person name="Kale V."/>
            <person name="Holt S."/>
            <person name="Cochrane G."/>
            <person name="Meng A."/>
            <person name="Brown T."/>
            <person name="Cohen L."/>
        </authorList>
    </citation>
    <scope>NUCLEOTIDE SEQUENCE</scope>
    <source>
        <strain evidence="2">CCMP3278</strain>
    </source>
</reference>
<feature type="compositionally biased region" description="Polar residues" evidence="1">
    <location>
        <begin position="91"/>
        <end position="118"/>
    </location>
</feature>
<evidence type="ECO:0000313" key="2">
    <source>
        <dbReference type="EMBL" id="CAD8815654.1"/>
    </source>
</evidence>
<dbReference type="AlphaFoldDB" id="A0A7S0ZAE7"/>
<evidence type="ECO:0008006" key="3">
    <source>
        <dbReference type="Google" id="ProtNLM"/>
    </source>
</evidence>
<accession>A0A7S0ZAE7</accession>
<proteinExistence type="predicted"/>
<organism evidence="2">
    <name type="scientific">Timspurckia oligopyrenoides</name>
    <dbReference type="NCBI Taxonomy" id="708627"/>
    <lineage>
        <taxon>Eukaryota</taxon>
        <taxon>Rhodophyta</taxon>
        <taxon>Bangiophyceae</taxon>
        <taxon>Porphyridiales</taxon>
        <taxon>Porphyridiaceae</taxon>
        <taxon>Timspurckia</taxon>
    </lineage>
</organism>